<gene>
    <name evidence="6" type="ORF">EUU25_15985</name>
</gene>
<dbReference type="AlphaFoldDB" id="A0A6I6LHZ5"/>
<dbReference type="SUPFAM" id="SSF53850">
    <property type="entry name" value="Periplasmic binding protein-like II"/>
    <property type="match status" value="1"/>
</dbReference>
<feature type="domain" description="HTH lysR-type" evidence="5">
    <location>
        <begin position="1"/>
        <end position="59"/>
    </location>
</feature>
<dbReference type="PROSITE" id="PS50931">
    <property type="entry name" value="HTH_LYSR"/>
    <property type="match status" value="1"/>
</dbReference>
<evidence type="ECO:0000313" key="6">
    <source>
        <dbReference type="EMBL" id="QGY81983.1"/>
    </source>
</evidence>
<evidence type="ECO:0000313" key="7">
    <source>
        <dbReference type="Proteomes" id="UP000428803"/>
    </source>
</evidence>
<evidence type="ECO:0000259" key="5">
    <source>
        <dbReference type="PROSITE" id="PS50931"/>
    </source>
</evidence>
<dbReference type="GO" id="GO:0043565">
    <property type="term" value="F:sequence-specific DNA binding"/>
    <property type="evidence" value="ECO:0007669"/>
    <property type="project" value="TreeGrafter"/>
</dbReference>
<dbReference type="GO" id="GO:0003700">
    <property type="term" value="F:DNA-binding transcription factor activity"/>
    <property type="evidence" value="ECO:0007669"/>
    <property type="project" value="InterPro"/>
</dbReference>
<evidence type="ECO:0000256" key="3">
    <source>
        <dbReference type="ARBA" id="ARBA00023125"/>
    </source>
</evidence>
<dbReference type="SUPFAM" id="SSF46785">
    <property type="entry name" value="Winged helix' DNA-binding domain"/>
    <property type="match status" value="1"/>
</dbReference>
<dbReference type="EMBL" id="CP035733">
    <property type="protein sequence ID" value="QGY81983.1"/>
    <property type="molecule type" value="Genomic_DNA"/>
</dbReference>
<dbReference type="RefSeq" id="WP_158902768.1">
    <property type="nucleotide sequence ID" value="NZ_CP035733.1"/>
</dbReference>
<accession>A0A6I6LHZ5</accession>
<dbReference type="GO" id="GO:0006351">
    <property type="term" value="P:DNA-templated transcription"/>
    <property type="evidence" value="ECO:0007669"/>
    <property type="project" value="TreeGrafter"/>
</dbReference>
<dbReference type="Gene3D" id="1.10.10.10">
    <property type="entry name" value="Winged helix-like DNA-binding domain superfamily/Winged helix DNA-binding domain"/>
    <property type="match status" value="1"/>
</dbReference>
<dbReference type="InterPro" id="IPR000847">
    <property type="entry name" value="LysR_HTH_N"/>
</dbReference>
<dbReference type="PANTHER" id="PTHR30537">
    <property type="entry name" value="HTH-TYPE TRANSCRIPTIONAL REGULATOR"/>
    <property type="match status" value="1"/>
</dbReference>
<dbReference type="Proteomes" id="UP000428803">
    <property type="component" value="Chromosome"/>
</dbReference>
<keyword evidence="2" id="KW-0805">Transcription regulation</keyword>
<dbReference type="InterPro" id="IPR036390">
    <property type="entry name" value="WH_DNA-bd_sf"/>
</dbReference>
<evidence type="ECO:0000256" key="1">
    <source>
        <dbReference type="ARBA" id="ARBA00009437"/>
    </source>
</evidence>
<keyword evidence="3" id="KW-0238">DNA-binding</keyword>
<dbReference type="OrthoDB" id="9786526at2"/>
<dbReference type="InterPro" id="IPR005119">
    <property type="entry name" value="LysR_subst-bd"/>
</dbReference>
<proteinExistence type="inferred from homology"/>
<dbReference type="Pfam" id="PF00126">
    <property type="entry name" value="HTH_1"/>
    <property type="match status" value="1"/>
</dbReference>
<sequence length="298" mass="33040">MAKLEAMHTFVKVAETSSFAEAARQLHMSPPAVTRAVSALEEQIGTRLFTRTTRVVRLTEAGNRYFEDCRKILADVEEAEAAASGSYARPTGVLHVTASVLFGQQFLLPILTEFLGENPDVTVRSLFVDRVVNLVDEGIDVAIRIGHLPDSSQSAVRVGKVRQVVCGAPSYFADHGIPQQPADLARHRMIAGTSSFSSLDWFFGQDQKHKVHITPRLFCNTYDSVIRATLEGWGLSRVLSYQIGEHLVEGRLQTVLSDFEQDPLPIHIVHPEGRRASAKVRAFIDLAVDRLRANRLIN</sequence>
<evidence type="ECO:0000256" key="2">
    <source>
        <dbReference type="ARBA" id="ARBA00023015"/>
    </source>
</evidence>
<name>A0A6I6LHZ5_9SPHN</name>
<dbReference type="Gene3D" id="3.40.190.290">
    <property type="match status" value="1"/>
</dbReference>
<dbReference type="PANTHER" id="PTHR30537:SF5">
    <property type="entry name" value="HTH-TYPE TRANSCRIPTIONAL ACTIVATOR TTDR-RELATED"/>
    <property type="match status" value="1"/>
</dbReference>
<dbReference type="Pfam" id="PF03466">
    <property type="entry name" value="LysR_substrate"/>
    <property type="match status" value="1"/>
</dbReference>
<keyword evidence="4" id="KW-0804">Transcription</keyword>
<dbReference type="FunFam" id="1.10.10.10:FF:000001">
    <property type="entry name" value="LysR family transcriptional regulator"/>
    <property type="match status" value="1"/>
</dbReference>
<reference evidence="7" key="1">
    <citation type="submission" date="2019-01" db="EMBL/GenBank/DDBJ databases">
        <title>Sphingorhabdus lacus sp.nov., isolated from an oligotrophic freshwater lake.</title>
        <authorList>
            <person name="Park M."/>
        </authorList>
    </citation>
    <scope>NUCLEOTIDE SEQUENCE [LARGE SCALE GENOMIC DNA]</scope>
    <source>
        <strain evidence="7">IMCC1753</strain>
    </source>
</reference>
<dbReference type="InterPro" id="IPR058163">
    <property type="entry name" value="LysR-type_TF_proteobact-type"/>
</dbReference>
<evidence type="ECO:0000256" key="4">
    <source>
        <dbReference type="ARBA" id="ARBA00023163"/>
    </source>
</evidence>
<dbReference type="CDD" id="cd08471">
    <property type="entry name" value="PBP2_CrgA_like_2"/>
    <property type="match status" value="1"/>
</dbReference>
<dbReference type="InterPro" id="IPR036388">
    <property type="entry name" value="WH-like_DNA-bd_sf"/>
</dbReference>
<comment type="similarity">
    <text evidence="1">Belongs to the LysR transcriptional regulatory family.</text>
</comment>
<dbReference type="KEGG" id="slaa:EUU25_15985"/>
<keyword evidence="7" id="KW-1185">Reference proteome</keyword>
<dbReference type="PRINTS" id="PR00039">
    <property type="entry name" value="HTHLYSR"/>
</dbReference>
<protein>
    <submittedName>
        <fullName evidence="6">LysR family transcriptional regulator</fullName>
    </submittedName>
</protein>
<organism evidence="6 7">
    <name type="scientific">Sphingorhabdus lacus</name>
    <dbReference type="NCBI Taxonomy" id="392610"/>
    <lineage>
        <taxon>Bacteria</taxon>
        <taxon>Pseudomonadati</taxon>
        <taxon>Pseudomonadota</taxon>
        <taxon>Alphaproteobacteria</taxon>
        <taxon>Sphingomonadales</taxon>
        <taxon>Sphingomonadaceae</taxon>
        <taxon>Sphingorhabdus</taxon>
    </lineage>
</organism>